<gene>
    <name evidence="4" type="ORF">SCHPADRAFT_940259</name>
</gene>
<dbReference type="OrthoDB" id="3242376at2759"/>
<dbReference type="AlphaFoldDB" id="A0A0H2RPR1"/>
<dbReference type="InParanoid" id="A0A0H2RPR1"/>
<evidence type="ECO:0000256" key="2">
    <source>
        <dbReference type="SAM" id="Phobius"/>
    </source>
</evidence>
<dbReference type="Pfam" id="PF20151">
    <property type="entry name" value="DUF6533"/>
    <property type="match status" value="1"/>
</dbReference>
<keyword evidence="5" id="KW-1185">Reference proteome</keyword>
<organism evidence="4 5">
    <name type="scientific">Schizopora paradoxa</name>
    <dbReference type="NCBI Taxonomy" id="27342"/>
    <lineage>
        <taxon>Eukaryota</taxon>
        <taxon>Fungi</taxon>
        <taxon>Dikarya</taxon>
        <taxon>Basidiomycota</taxon>
        <taxon>Agaricomycotina</taxon>
        <taxon>Agaricomycetes</taxon>
        <taxon>Hymenochaetales</taxon>
        <taxon>Schizoporaceae</taxon>
        <taxon>Schizopora</taxon>
    </lineage>
</organism>
<dbReference type="EMBL" id="KQ085957">
    <property type="protein sequence ID" value="KLO13597.1"/>
    <property type="molecule type" value="Genomic_DNA"/>
</dbReference>
<evidence type="ECO:0000256" key="1">
    <source>
        <dbReference type="SAM" id="MobiDB-lite"/>
    </source>
</evidence>
<accession>A0A0H2RPR1</accession>
<keyword evidence="2" id="KW-0472">Membrane</keyword>
<feature type="transmembrane region" description="Helical" evidence="2">
    <location>
        <begin position="150"/>
        <end position="171"/>
    </location>
</feature>
<protein>
    <recommendedName>
        <fullName evidence="3">DUF6533 domain-containing protein</fullName>
    </recommendedName>
</protein>
<evidence type="ECO:0000313" key="4">
    <source>
        <dbReference type="EMBL" id="KLO13597.1"/>
    </source>
</evidence>
<feature type="domain" description="DUF6533" evidence="3">
    <location>
        <begin position="23"/>
        <end position="78"/>
    </location>
</feature>
<reference evidence="4 5" key="1">
    <citation type="submission" date="2015-04" db="EMBL/GenBank/DDBJ databases">
        <title>Complete genome sequence of Schizopora paradoxa KUC8140, a cosmopolitan wood degrader in East Asia.</title>
        <authorList>
            <consortium name="DOE Joint Genome Institute"/>
            <person name="Min B."/>
            <person name="Park H."/>
            <person name="Jang Y."/>
            <person name="Kim J.-J."/>
            <person name="Kim K.H."/>
            <person name="Pangilinan J."/>
            <person name="Lipzen A."/>
            <person name="Riley R."/>
            <person name="Grigoriev I.V."/>
            <person name="Spatafora J.W."/>
            <person name="Choi I.-G."/>
        </authorList>
    </citation>
    <scope>NUCLEOTIDE SEQUENCE [LARGE SCALE GENOMIC DNA]</scope>
    <source>
        <strain evidence="4 5">KUC8140</strain>
    </source>
</reference>
<feature type="transmembrane region" description="Helical" evidence="2">
    <location>
        <begin position="221"/>
        <end position="239"/>
    </location>
</feature>
<feature type="transmembrane region" description="Helical" evidence="2">
    <location>
        <begin position="20"/>
        <end position="40"/>
    </location>
</feature>
<evidence type="ECO:0000259" key="3">
    <source>
        <dbReference type="Pfam" id="PF20151"/>
    </source>
</evidence>
<feature type="transmembrane region" description="Helical" evidence="2">
    <location>
        <begin position="64"/>
        <end position="85"/>
    </location>
</feature>
<name>A0A0H2RPR1_9AGAM</name>
<proteinExistence type="predicted"/>
<evidence type="ECO:0000313" key="5">
    <source>
        <dbReference type="Proteomes" id="UP000053477"/>
    </source>
</evidence>
<feature type="compositionally biased region" description="Acidic residues" evidence="1">
    <location>
        <begin position="446"/>
        <end position="456"/>
    </location>
</feature>
<keyword evidence="2" id="KW-1133">Transmembrane helix</keyword>
<feature type="transmembrane region" description="Helical" evidence="2">
    <location>
        <begin position="191"/>
        <end position="209"/>
    </location>
</feature>
<dbReference type="InterPro" id="IPR045340">
    <property type="entry name" value="DUF6533"/>
</dbReference>
<feature type="region of interest" description="Disordered" evidence="1">
    <location>
        <begin position="422"/>
        <end position="456"/>
    </location>
</feature>
<feature type="transmembrane region" description="Helical" evidence="2">
    <location>
        <begin position="266"/>
        <end position="284"/>
    </location>
</feature>
<dbReference type="Proteomes" id="UP000053477">
    <property type="component" value="Unassembled WGS sequence"/>
</dbReference>
<keyword evidence="2" id="KW-0812">Transmembrane</keyword>
<sequence length="456" mass="51188">MASQATSTSSLIEDVQSTRLTNYVAFLGFSILVWDHIITFDDEIKYIWARDPEGKSLWSRKRNLLVYLFLLNRYFVPLSFIGNLFGPATYRIAAQFPRLTSSPQPFSHFGRPNCQHFVRYEGSCTVIAIEVSALIMFQRIRALYRYQRKVQYFVAGILLVETVIFALLMTSGTAVIHPDLFDHGMAEFPEYVFYSHSFGFALACTMIFNSKRWGGAFFPSLRAFIPLFYDTVIIVLTLIKYREFESVRTNGSGKNSITRTLLRGGMLYYSVIFVISTILAIMVIKAPSNLKNIAGQLQELLTVAMVSRITLALKSHDWEKTAANTDAVRMDSMMFPGHRSPHHQPKVGDAFSIPPSLLSTSTLPYSAMGSPVVSVHSPEAIGDGVQVPMTSSRSPVSSKNLTQFTTVNEYSSFSIVKARSDFENDSDKDDAKTACIPDIPRILPTIDDESDEESQR</sequence>